<dbReference type="Proteomes" id="UP000824881">
    <property type="component" value="Unassembled WGS sequence"/>
</dbReference>
<gene>
    <name evidence="1" type="ORF">CCMSSC00406_0003669</name>
</gene>
<accession>A0ACB7IH65</accession>
<dbReference type="EMBL" id="WQMT02000011">
    <property type="protein sequence ID" value="KAG9217642.1"/>
    <property type="molecule type" value="Genomic_DNA"/>
</dbReference>
<sequence>MSAPKAPQMNMVPTIDDAALSNTPAHEWAEGTSSALQSKLDDQSPQFGFLLTVNRRKPADLKKQTTSPSELGIQKHNK</sequence>
<reference evidence="1 2" key="1">
    <citation type="journal article" date="2021" name="Appl. Environ. Microbiol.">
        <title>Genetic linkage and physical mapping for an oyster mushroom Pleurotus cornucopiae and QTL analysis for the trait cap color.</title>
        <authorList>
            <person name="Zhang Y."/>
            <person name="Gao W."/>
            <person name="Sonnenberg A."/>
            <person name="Chen Q."/>
            <person name="Zhang J."/>
            <person name="Huang C."/>
        </authorList>
    </citation>
    <scope>NUCLEOTIDE SEQUENCE [LARGE SCALE GENOMIC DNA]</scope>
    <source>
        <strain evidence="1">CCMSSC00406</strain>
    </source>
</reference>
<protein>
    <submittedName>
        <fullName evidence="1">Uncharacterized protein</fullName>
    </submittedName>
</protein>
<evidence type="ECO:0000313" key="2">
    <source>
        <dbReference type="Proteomes" id="UP000824881"/>
    </source>
</evidence>
<keyword evidence="2" id="KW-1185">Reference proteome</keyword>
<organism evidence="1 2">
    <name type="scientific">Pleurotus cornucopiae</name>
    <name type="common">Cornucopia mushroom</name>
    <dbReference type="NCBI Taxonomy" id="5321"/>
    <lineage>
        <taxon>Eukaryota</taxon>
        <taxon>Fungi</taxon>
        <taxon>Dikarya</taxon>
        <taxon>Basidiomycota</taxon>
        <taxon>Agaricomycotina</taxon>
        <taxon>Agaricomycetes</taxon>
        <taxon>Agaricomycetidae</taxon>
        <taxon>Agaricales</taxon>
        <taxon>Pleurotineae</taxon>
        <taxon>Pleurotaceae</taxon>
        <taxon>Pleurotus</taxon>
    </lineage>
</organism>
<name>A0ACB7IH65_PLECO</name>
<proteinExistence type="predicted"/>
<comment type="caution">
    <text evidence="1">The sequence shown here is derived from an EMBL/GenBank/DDBJ whole genome shotgun (WGS) entry which is preliminary data.</text>
</comment>
<evidence type="ECO:0000313" key="1">
    <source>
        <dbReference type="EMBL" id="KAG9217642.1"/>
    </source>
</evidence>